<dbReference type="AlphaFoldDB" id="A0A2H2Z2H9"/>
<dbReference type="Proteomes" id="UP000219286">
    <property type="component" value="Unassembled WGS sequence"/>
</dbReference>
<dbReference type="InterPro" id="IPR010730">
    <property type="entry name" value="HET"/>
</dbReference>
<dbReference type="Pfam" id="PF06985">
    <property type="entry name" value="HET"/>
    <property type="match status" value="1"/>
</dbReference>
<comment type="caution">
    <text evidence="2">The sequence shown here is derived from an EMBL/GenBank/DDBJ whole genome shotgun (WGS) entry which is preliminary data.</text>
</comment>
<accession>A0A2H2Z2H9</accession>
<protein>
    <recommendedName>
        <fullName evidence="1">Heterokaryon incompatibility domain-containing protein</fullName>
    </recommendedName>
</protein>
<organism evidence="2 3">
    <name type="scientific">Trichoderma parareesei</name>
    <name type="common">Filamentous fungus</name>
    <dbReference type="NCBI Taxonomy" id="858221"/>
    <lineage>
        <taxon>Eukaryota</taxon>
        <taxon>Fungi</taxon>
        <taxon>Dikarya</taxon>
        <taxon>Ascomycota</taxon>
        <taxon>Pezizomycotina</taxon>
        <taxon>Sordariomycetes</taxon>
        <taxon>Hypocreomycetidae</taxon>
        <taxon>Hypocreales</taxon>
        <taxon>Hypocreaceae</taxon>
        <taxon>Trichoderma</taxon>
    </lineage>
</organism>
<dbReference type="OrthoDB" id="5125733at2759"/>
<sequence>MHCQYSRDNVLPLRVLDVGKPGDATPTVKLKINETDTHAPYLALSYCWGPQPVPEPLRLRRDNAKALVKGIELQDLQQSIQDAIFVTRELGYQYLWIDALCIIQDCVTDKGTEIGRMAAIYKNASITIAAATSSDAAHGFLSEEPEPYCPQYKVYVPMTNNTTGTVYVSVGPYEPDHPLDKRGWTLQEFMLSSRMLIFSDYELLWQCKEVDLRSVSANGLDYLQPLETLPWTVFDSDAEPYYGNLDSEKLYLWKTITQQYTNRELSHMSDRLNAIKGITSELETLWRDINVYGLWKKWFIELLACCGAVMSHPWRK</sequence>
<proteinExistence type="predicted"/>
<dbReference type="PANTHER" id="PTHR33112">
    <property type="entry name" value="DOMAIN PROTEIN, PUTATIVE-RELATED"/>
    <property type="match status" value="1"/>
</dbReference>
<name>A0A2H2Z2H9_TRIPA</name>
<dbReference type="PANTHER" id="PTHR33112:SF16">
    <property type="entry name" value="HETEROKARYON INCOMPATIBILITY DOMAIN-CONTAINING PROTEIN"/>
    <property type="match status" value="1"/>
</dbReference>
<gene>
    <name evidence="2" type="ORF">A9Z42_0028990</name>
</gene>
<feature type="domain" description="Heterokaryon incompatibility" evidence="1">
    <location>
        <begin position="41"/>
        <end position="188"/>
    </location>
</feature>
<evidence type="ECO:0000259" key="1">
    <source>
        <dbReference type="Pfam" id="PF06985"/>
    </source>
</evidence>
<evidence type="ECO:0000313" key="2">
    <source>
        <dbReference type="EMBL" id="OTA02517.1"/>
    </source>
</evidence>
<reference evidence="2 3" key="1">
    <citation type="journal article" date="2015" name="Genome Announc.">
        <title>Genome sequence and annotation of Trichoderma parareesei, the ancestor of the cellulase producer Trichoderma reesei.</title>
        <authorList>
            <person name="Yang D."/>
            <person name="Pomraning K."/>
            <person name="Kopchinskiy A."/>
            <person name="Karimi Aghcheh R."/>
            <person name="Atanasova L."/>
            <person name="Chenthamara K."/>
            <person name="Baker S.E."/>
            <person name="Zhang R."/>
            <person name="Shen Q."/>
            <person name="Freitag M."/>
            <person name="Kubicek C.P."/>
            <person name="Druzhinina I.S."/>
        </authorList>
    </citation>
    <scope>NUCLEOTIDE SEQUENCE [LARGE SCALE GENOMIC DNA]</scope>
    <source>
        <strain evidence="2 3">CBS 125925</strain>
    </source>
</reference>
<dbReference type="EMBL" id="LFMI01000329">
    <property type="protein sequence ID" value="OTA02517.1"/>
    <property type="molecule type" value="Genomic_DNA"/>
</dbReference>
<keyword evidence="3" id="KW-1185">Reference proteome</keyword>
<evidence type="ECO:0000313" key="3">
    <source>
        <dbReference type="Proteomes" id="UP000219286"/>
    </source>
</evidence>